<feature type="compositionally biased region" description="Low complexity" evidence="1">
    <location>
        <begin position="69"/>
        <end position="92"/>
    </location>
</feature>
<dbReference type="AlphaFoldDB" id="J3NKV8"/>
<dbReference type="VEuPathDB" id="FungiDB:GGTG_01899"/>
<reference evidence="3" key="4">
    <citation type="journal article" date="2015" name="G3 (Bethesda)">
        <title>Genome sequences of three phytopathogenic species of the Magnaporthaceae family of fungi.</title>
        <authorList>
            <person name="Okagaki L.H."/>
            <person name="Nunes C.C."/>
            <person name="Sailsbery J."/>
            <person name="Clay B."/>
            <person name="Brown D."/>
            <person name="John T."/>
            <person name="Oh Y."/>
            <person name="Young N."/>
            <person name="Fitzgerald M."/>
            <person name="Haas B.J."/>
            <person name="Zeng Q."/>
            <person name="Young S."/>
            <person name="Adiconis X."/>
            <person name="Fan L."/>
            <person name="Levin J.Z."/>
            <person name="Mitchell T.K."/>
            <person name="Okubara P.A."/>
            <person name="Farman M.L."/>
            <person name="Kohn L.M."/>
            <person name="Birren B."/>
            <person name="Ma L.-J."/>
            <person name="Dean R.A."/>
        </authorList>
    </citation>
    <scope>NUCLEOTIDE SEQUENCE</scope>
    <source>
        <strain evidence="3">R3-111a-1</strain>
    </source>
</reference>
<feature type="compositionally biased region" description="Polar residues" evidence="1">
    <location>
        <begin position="720"/>
        <end position="730"/>
    </location>
</feature>
<dbReference type="RefSeq" id="XP_009217934.1">
    <property type="nucleotide sequence ID" value="XM_009219670.1"/>
</dbReference>
<reference evidence="4" key="1">
    <citation type="submission" date="2010-07" db="EMBL/GenBank/DDBJ databases">
        <title>The genome sequence of Gaeumannomyces graminis var. tritici strain R3-111a-1.</title>
        <authorList>
            <consortium name="The Broad Institute Genome Sequencing Platform"/>
            <person name="Ma L.-J."/>
            <person name="Dead R."/>
            <person name="Young S."/>
            <person name="Zeng Q."/>
            <person name="Koehrsen M."/>
            <person name="Alvarado L."/>
            <person name="Berlin A."/>
            <person name="Chapman S.B."/>
            <person name="Chen Z."/>
            <person name="Freedman E."/>
            <person name="Gellesch M."/>
            <person name="Goldberg J."/>
            <person name="Griggs A."/>
            <person name="Gujja S."/>
            <person name="Heilman E.R."/>
            <person name="Heiman D."/>
            <person name="Hepburn T."/>
            <person name="Howarth C."/>
            <person name="Jen D."/>
            <person name="Larson L."/>
            <person name="Mehta T."/>
            <person name="Neiman D."/>
            <person name="Pearson M."/>
            <person name="Roberts A."/>
            <person name="Saif S."/>
            <person name="Shea T."/>
            <person name="Shenoy N."/>
            <person name="Sisk P."/>
            <person name="Stolte C."/>
            <person name="Sykes S."/>
            <person name="Walk T."/>
            <person name="White J."/>
            <person name="Yandava C."/>
            <person name="Haas B."/>
            <person name="Nusbaum C."/>
            <person name="Birren B."/>
        </authorList>
    </citation>
    <scope>NUCLEOTIDE SEQUENCE [LARGE SCALE GENOMIC DNA]</scope>
    <source>
        <strain evidence="4">R3-111a-1</strain>
    </source>
</reference>
<reference evidence="3" key="5">
    <citation type="submission" date="2018-04" db="UniProtKB">
        <authorList>
            <consortium name="EnsemblFungi"/>
        </authorList>
    </citation>
    <scope>IDENTIFICATION</scope>
    <source>
        <strain evidence="3">R3-111a-1</strain>
    </source>
</reference>
<feature type="region of interest" description="Disordered" evidence="1">
    <location>
        <begin position="1"/>
        <end position="21"/>
    </location>
</feature>
<feature type="compositionally biased region" description="Polar residues" evidence="1">
    <location>
        <begin position="627"/>
        <end position="639"/>
    </location>
</feature>
<feature type="region of interest" description="Disordered" evidence="1">
    <location>
        <begin position="464"/>
        <end position="663"/>
    </location>
</feature>
<evidence type="ECO:0000256" key="1">
    <source>
        <dbReference type="SAM" id="MobiDB-lite"/>
    </source>
</evidence>
<feature type="region of interest" description="Disordered" evidence="1">
    <location>
        <begin position="33"/>
        <end position="215"/>
    </location>
</feature>
<evidence type="ECO:0000313" key="2">
    <source>
        <dbReference type="EMBL" id="EJT81925.1"/>
    </source>
</evidence>
<feature type="compositionally biased region" description="Polar residues" evidence="1">
    <location>
        <begin position="307"/>
        <end position="325"/>
    </location>
</feature>
<feature type="region of interest" description="Disordered" evidence="1">
    <location>
        <begin position="685"/>
        <end position="836"/>
    </location>
</feature>
<evidence type="ECO:0000313" key="4">
    <source>
        <dbReference type="Proteomes" id="UP000006039"/>
    </source>
</evidence>
<dbReference type="HOGENOM" id="CLU_304616_0_0_1"/>
<dbReference type="OrthoDB" id="5415512at2759"/>
<keyword evidence="4" id="KW-1185">Reference proteome</keyword>
<dbReference type="EnsemblFungi" id="EJT81925">
    <property type="protein sequence ID" value="EJT81925"/>
    <property type="gene ID" value="GGTG_01899"/>
</dbReference>
<name>J3NKV8_GAET3</name>
<dbReference type="STRING" id="644352.J3NKV8"/>
<feature type="region of interest" description="Disordered" evidence="1">
    <location>
        <begin position="294"/>
        <end position="345"/>
    </location>
</feature>
<sequence length="975" mass="105360">MPSSRQAKDAAERQPRYIELDIRKSGRTVTVCLGRGKSNESPEMAKSSPASKPGMTRFEAASKAAQAWRSTSSSSVTSRSSRSSRTTTSSIRRALRFGSSPATDIPPNDASPSITASRKQNRGAPPLPATKLYDREADHERGRNLDLNSDTHDDSRTESCNGTLKSPAQYAPKPDTPVGGEKLSLRDRRRRSRSTNRQGKDDENGRSQKAMPTPAFMQQHQHPTGVGVAQSVPGVPSGILQQPVYYINQPQPANDSCAPQFYYAQHPGHHFTGPMIQVPQVVVYTSSNSPATQAVTPSCTHAPCPSPVTTSRSNSELYKPASSSVSRRDAHSGRSKASTESTFRTGRGGARMLAPLSRHYFCFGCGRVRSKRFHLQNPLRPDQNPDANYCANCRRQHAAEGRQQSQQRHAYPLQDDPDLVIPETSTIASGSCLSLGDGGDDGFRGDDGGGRYLAAGSYHTSTPTTVNSGAAGSSPATPAALQDTPKRGRSLDCRPSPHRLPCATPQTPSYSQLRQAQNDSRLKSENDSPYAMSEPPSSHDHHGSQYRPPSVESVIDSSLGLKKPSAGRQSPPPRRRRPRRVSSVEPILQTAPLPPRLRRAHRSPEPAHQSGRVENRDGGASVDTKPETATSRGSPSIRNHQGKREKRHHHPVPPARSPFDSTKQVRFDPHLDQWFSNQELSSSSLYGGDGELGESSELSGETKPRCSATDGYGSDDSARTVLNANNTSTRGFRGRVDSDQKDNPVCQEAHNGQDDHRDPFAIPPRPRKPQLFTVTTESEPPGDDTTASPAPPISPYATSAMPRPRCVSDWTMPTGWRSPTADAATSPKPPLESYMSPSIDAADLSFDFSSLGDGPTPRDRSDPFYAHSLSDWELEQRLDELRAGPAWFRAKEEGAGCCCCGGGGGGTDGGDDCYDEYGAYGCGMDNLYGGEGERLPPHEEYAAARLGEKIPAGCGPRLGSDGFFDGDAGYQSSLD</sequence>
<feature type="compositionally biased region" description="Basic residues" evidence="1">
    <location>
        <begin position="640"/>
        <end position="651"/>
    </location>
</feature>
<feature type="compositionally biased region" description="Low complexity" evidence="1">
    <location>
        <begin position="468"/>
        <end position="480"/>
    </location>
</feature>
<protein>
    <submittedName>
        <fullName evidence="2 3">Uncharacterized protein</fullName>
    </submittedName>
</protein>
<feature type="compositionally biased region" description="Basic and acidic residues" evidence="1">
    <location>
        <begin position="132"/>
        <end position="157"/>
    </location>
</feature>
<evidence type="ECO:0000313" key="3">
    <source>
        <dbReference type="EnsemblFungi" id="EJT81925"/>
    </source>
</evidence>
<reference evidence="2" key="3">
    <citation type="submission" date="2010-09" db="EMBL/GenBank/DDBJ databases">
        <title>Annotation of Gaeumannomyces graminis var. tritici R3-111a-1.</title>
        <authorList>
            <consortium name="The Broad Institute Genome Sequencing Platform"/>
            <person name="Ma L.-J."/>
            <person name="Dead R."/>
            <person name="Young S.K."/>
            <person name="Zeng Q."/>
            <person name="Gargeya S."/>
            <person name="Fitzgerald M."/>
            <person name="Haas B."/>
            <person name="Abouelleil A."/>
            <person name="Alvarado L."/>
            <person name="Arachchi H.M."/>
            <person name="Berlin A."/>
            <person name="Brown A."/>
            <person name="Chapman S.B."/>
            <person name="Chen Z."/>
            <person name="Dunbar C."/>
            <person name="Freedman E."/>
            <person name="Gearin G."/>
            <person name="Gellesch M."/>
            <person name="Goldberg J."/>
            <person name="Griggs A."/>
            <person name="Gujja S."/>
            <person name="Heiman D."/>
            <person name="Howarth C."/>
            <person name="Larson L."/>
            <person name="Lui A."/>
            <person name="MacDonald P.J.P."/>
            <person name="Mehta T."/>
            <person name="Montmayeur A."/>
            <person name="Murphy C."/>
            <person name="Neiman D."/>
            <person name="Pearson M."/>
            <person name="Priest M."/>
            <person name="Roberts A."/>
            <person name="Saif S."/>
            <person name="Shea T."/>
            <person name="Shenoy N."/>
            <person name="Sisk P."/>
            <person name="Stolte C."/>
            <person name="Sykes S."/>
            <person name="Yandava C."/>
            <person name="Wortman J."/>
            <person name="Nusbaum C."/>
            <person name="Birren B."/>
        </authorList>
    </citation>
    <scope>NUCLEOTIDE SEQUENCE</scope>
    <source>
        <strain evidence="2">R3-111a-1</strain>
    </source>
</reference>
<reference evidence="2" key="2">
    <citation type="submission" date="2010-07" db="EMBL/GenBank/DDBJ databases">
        <authorList>
            <consortium name="The Broad Institute Genome Sequencing Platform"/>
            <consortium name="Broad Institute Genome Sequencing Center for Infectious Disease"/>
            <person name="Ma L.-J."/>
            <person name="Dead R."/>
            <person name="Young S."/>
            <person name="Zeng Q."/>
            <person name="Koehrsen M."/>
            <person name="Alvarado L."/>
            <person name="Berlin A."/>
            <person name="Chapman S.B."/>
            <person name="Chen Z."/>
            <person name="Freedman E."/>
            <person name="Gellesch M."/>
            <person name="Goldberg J."/>
            <person name="Griggs A."/>
            <person name="Gujja S."/>
            <person name="Heilman E.R."/>
            <person name="Heiman D."/>
            <person name="Hepburn T."/>
            <person name="Howarth C."/>
            <person name="Jen D."/>
            <person name="Larson L."/>
            <person name="Mehta T."/>
            <person name="Neiman D."/>
            <person name="Pearson M."/>
            <person name="Roberts A."/>
            <person name="Saif S."/>
            <person name="Shea T."/>
            <person name="Shenoy N."/>
            <person name="Sisk P."/>
            <person name="Stolte C."/>
            <person name="Sykes S."/>
            <person name="Walk T."/>
            <person name="White J."/>
            <person name="Yandava C."/>
            <person name="Haas B."/>
            <person name="Nusbaum C."/>
            <person name="Birren B."/>
        </authorList>
    </citation>
    <scope>NUCLEOTIDE SEQUENCE</scope>
    <source>
        <strain evidence="2">R3-111a-1</strain>
    </source>
</reference>
<dbReference type="GeneID" id="20342357"/>
<dbReference type="Proteomes" id="UP000006039">
    <property type="component" value="Unassembled WGS sequence"/>
</dbReference>
<dbReference type="EMBL" id="GL385395">
    <property type="protein sequence ID" value="EJT81925.1"/>
    <property type="molecule type" value="Genomic_DNA"/>
</dbReference>
<feature type="compositionally biased region" description="Polar residues" evidence="1">
    <location>
        <begin position="504"/>
        <end position="519"/>
    </location>
</feature>
<feature type="compositionally biased region" description="Polar residues" evidence="1">
    <location>
        <begin position="335"/>
        <end position="344"/>
    </location>
</feature>
<proteinExistence type="predicted"/>
<accession>J3NKV8</accession>
<gene>
    <name evidence="3" type="primary">20342357</name>
    <name evidence="2" type="ORF">GGTG_01899</name>
</gene>
<organism evidence="2">
    <name type="scientific">Gaeumannomyces tritici (strain R3-111a-1)</name>
    <name type="common">Wheat and barley take-all root rot fungus</name>
    <name type="synonym">Gaeumannomyces graminis var. tritici</name>
    <dbReference type="NCBI Taxonomy" id="644352"/>
    <lineage>
        <taxon>Eukaryota</taxon>
        <taxon>Fungi</taxon>
        <taxon>Dikarya</taxon>
        <taxon>Ascomycota</taxon>
        <taxon>Pezizomycotina</taxon>
        <taxon>Sordariomycetes</taxon>
        <taxon>Sordariomycetidae</taxon>
        <taxon>Magnaporthales</taxon>
        <taxon>Magnaporthaceae</taxon>
        <taxon>Gaeumannomyces</taxon>
    </lineage>
</organism>
<dbReference type="eggNOG" id="ENOG502RABE">
    <property type="taxonomic scope" value="Eukaryota"/>
</dbReference>